<evidence type="ECO:0000313" key="1">
    <source>
        <dbReference type="EMBL" id="AGV99236.1"/>
    </source>
</evidence>
<dbReference type="RefSeq" id="YP_009021797.1">
    <property type="nucleotide sequence ID" value="NC_023865.1"/>
</dbReference>
<dbReference type="GeneID" id="18938748"/>
<sequence>MHIQSRGTGDDLFSVTDICTSPLFGGITLQYFSPAANEHGLTGTVPYFHSIVWRPDWDSNPTSATLEDAEPVL</sequence>
<evidence type="ECO:0000313" key="2">
    <source>
        <dbReference type="Proteomes" id="UP000019701"/>
    </source>
</evidence>
<gene>
    <name evidence="1" type="ORF">PM1_020</name>
</gene>
<proteinExistence type="predicted"/>
<dbReference type="Proteomes" id="UP000019701">
    <property type="component" value="Segment"/>
</dbReference>
<protein>
    <submittedName>
        <fullName evidence="1">Uncharacterized protein</fullName>
    </submittedName>
</protein>
<reference evidence="1 2" key="1">
    <citation type="journal article" date="2014" name="Arch. Virol.">
        <title>Complete genome sequence of the Pectobacterium carotovorum subsp. carotovorum virulent bacteriophage PM1.</title>
        <authorList>
            <person name="Lim J.A."/>
            <person name="Shin H."/>
            <person name="Lee D.H."/>
            <person name="Han S.W."/>
            <person name="Lee J.H."/>
            <person name="Ryu S."/>
            <person name="Heu S."/>
        </authorList>
    </citation>
    <scope>NUCLEOTIDE SEQUENCE [LARGE SCALE GENOMIC DNA]</scope>
</reference>
<dbReference type="EMBL" id="KF534715">
    <property type="protein sequence ID" value="AGV99236.1"/>
    <property type="molecule type" value="Genomic_DNA"/>
</dbReference>
<dbReference type="KEGG" id="vg:18938748"/>
<accession>X2CSV2</accession>
<keyword evidence="2" id="KW-1185">Reference proteome</keyword>
<organism evidence="1 2">
    <name type="scientific">Pectobacterium phage PM1</name>
    <dbReference type="NCBI Taxonomy" id="1399915"/>
    <lineage>
        <taxon>Viruses</taxon>
        <taxon>Duplodnaviria</taxon>
        <taxon>Heunggongvirae</taxon>
        <taxon>Uroviricota</taxon>
        <taxon>Caudoviricetes</taxon>
        <taxon>Chaseviridae</taxon>
        <taxon>Cleopatravirinae</taxon>
        <taxon>Suwonvirus</taxon>
        <taxon>Suwonvirus PM1</taxon>
    </lineage>
</organism>
<name>X2CSV2_9CAUD</name>